<gene>
    <name evidence="2" type="ORF">LSP00402_LOCUS19377</name>
</gene>
<proteinExistence type="predicted"/>
<name>A0A7S2U0S1_9EUKA</name>
<accession>A0A7S2U0S1</accession>
<dbReference type="EMBL" id="HBHP01031445">
    <property type="protein sequence ID" value="CAD9775380.1"/>
    <property type="molecule type" value="Transcribed_RNA"/>
</dbReference>
<feature type="region of interest" description="Disordered" evidence="1">
    <location>
        <begin position="122"/>
        <end position="175"/>
    </location>
</feature>
<sequence length="265" mass="29971">MEQVMPPRKKRARAFQRTLDAQASLPFQGKAERSCFEEAVQAALKASGESKKKKNSGTKKRQMTKAHICCLELFDRMEKENGSKESPSCLEWSELKSHCQKPDAKAGLRIIYDSYQMISKASWNPSQQSRRKRKDTHDGEDLPDAGADAKNDNDGASVGSKQTRARPEGASSNNLQATACSDAEAMKLWSWYREIDMQQFSHIGDETTASCWNSLAKMKEMTRAEFLRDPELVNLAAAVRIQYLSAFTGRAKRRRRRSGYRGKHK</sequence>
<reference evidence="2" key="1">
    <citation type="submission" date="2021-01" db="EMBL/GenBank/DDBJ databases">
        <authorList>
            <person name="Corre E."/>
            <person name="Pelletier E."/>
            <person name="Niang G."/>
            <person name="Scheremetjew M."/>
            <person name="Finn R."/>
            <person name="Kale V."/>
            <person name="Holt S."/>
            <person name="Cochrane G."/>
            <person name="Meng A."/>
            <person name="Brown T."/>
            <person name="Cohen L."/>
        </authorList>
    </citation>
    <scope>NUCLEOTIDE SEQUENCE</scope>
    <source>
        <strain evidence="2">CCMP622</strain>
    </source>
</reference>
<evidence type="ECO:0000313" key="2">
    <source>
        <dbReference type="EMBL" id="CAD9775380.1"/>
    </source>
</evidence>
<organism evidence="2">
    <name type="scientific">Lotharella oceanica</name>
    <dbReference type="NCBI Taxonomy" id="641309"/>
    <lineage>
        <taxon>Eukaryota</taxon>
        <taxon>Sar</taxon>
        <taxon>Rhizaria</taxon>
        <taxon>Cercozoa</taxon>
        <taxon>Chlorarachniophyceae</taxon>
        <taxon>Lotharella</taxon>
    </lineage>
</organism>
<protein>
    <submittedName>
        <fullName evidence="2">Uncharacterized protein</fullName>
    </submittedName>
</protein>
<dbReference type="AlphaFoldDB" id="A0A7S2U0S1"/>
<evidence type="ECO:0000256" key="1">
    <source>
        <dbReference type="SAM" id="MobiDB-lite"/>
    </source>
</evidence>